<keyword evidence="5 8" id="KW-0472">Membrane</keyword>
<keyword evidence="4 8" id="KW-1133">Transmembrane helix</keyword>
<dbReference type="GO" id="GO:0005737">
    <property type="term" value="C:cytoplasm"/>
    <property type="evidence" value="ECO:0007669"/>
    <property type="project" value="TreeGrafter"/>
</dbReference>
<evidence type="ECO:0000313" key="10">
    <source>
        <dbReference type="EMBL" id="RXH89112.1"/>
    </source>
</evidence>
<dbReference type="InterPro" id="IPR013083">
    <property type="entry name" value="Znf_RING/FYVE/PHD"/>
</dbReference>
<keyword evidence="11" id="KW-1185">Reference proteome</keyword>
<evidence type="ECO:0000256" key="1">
    <source>
        <dbReference type="ARBA" id="ARBA00004141"/>
    </source>
</evidence>
<comment type="similarity">
    <text evidence="2">Belongs to the peroxisomal membrane protein PXMP2/4 family.</text>
</comment>
<dbReference type="InterPro" id="IPR007248">
    <property type="entry name" value="Mpv17_PMP22"/>
</dbReference>
<dbReference type="STRING" id="3750.A0A498J5G6"/>
<dbReference type="EMBL" id="RDQH01000335">
    <property type="protein sequence ID" value="RXH89112.1"/>
    <property type="molecule type" value="Genomic_DNA"/>
</dbReference>
<dbReference type="Proteomes" id="UP000290289">
    <property type="component" value="Chromosome 9"/>
</dbReference>
<gene>
    <name evidence="10" type="ORF">DVH24_006090</name>
</gene>
<comment type="subcellular location">
    <subcellularLocation>
        <location evidence="1">Membrane</location>
        <topology evidence="1">Multi-pass membrane protein</topology>
    </subcellularLocation>
</comment>
<dbReference type="GO" id="GO:0016020">
    <property type="term" value="C:membrane"/>
    <property type="evidence" value="ECO:0007669"/>
    <property type="project" value="UniProtKB-SubCell"/>
</dbReference>
<evidence type="ECO:0000256" key="4">
    <source>
        <dbReference type="ARBA" id="ARBA00022989"/>
    </source>
</evidence>
<dbReference type="GO" id="GO:0008270">
    <property type="term" value="F:zinc ion binding"/>
    <property type="evidence" value="ECO:0007669"/>
    <property type="project" value="UniProtKB-KW"/>
</dbReference>
<dbReference type="AlphaFoldDB" id="A0A498J5G6"/>
<feature type="region of interest" description="Disordered" evidence="7">
    <location>
        <begin position="14"/>
        <end position="46"/>
    </location>
</feature>
<comment type="caution">
    <text evidence="10">The sequence shown here is derived from an EMBL/GenBank/DDBJ whole genome shotgun (WGS) entry which is preliminary data.</text>
</comment>
<evidence type="ECO:0000256" key="3">
    <source>
        <dbReference type="ARBA" id="ARBA00022692"/>
    </source>
</evidence>
<evidence type="ECO:0000256" key="8">
    <source>
        <dbReference type="SAM" id="Phobius"/>
    </source>
</evidence>
<evidence type="ECO:0000256" key="6">
    <source>
        <dbReference type="PROSITE-ProRule" id="PRU00175"/>
    </source>
</evidence>
<evidence type="ECO:0000256" key="5">
    <source>
        <dbReference type="ARBA" id="ARBA00023136"/>
    </source>
</evidence>
<keyword evidence="3 8" id="KW-0812">Transmembrane</keyword>
<keyword evidence="6" id="KW-0863">Zinc-finger</keyword>
<feature type="transmembrane region" description="Helical" evidence="8">
    <location>
        <begin position="142"/>
        <end position="163"/>
    </location>
</feature>
<name>A0A498J5G6_MALDO</name>
<evidence type="ECO:0000256" key="2">
    <source>
        <dbReference type="ARBA" id="ARBA00006824"/>
    </source>
</evidence>
<dbReference type="PANTHER" id="PTHR11266">
    <property type="entry name" value="PEROXISOMAL MEMBRANE PROTEIN 2, PXMP2 MPV17"/>
    <property type="match status" value="1"/>
</dbReference>
<accession>A0A498J5G6</accession>
<sequence length="500" mass="57272">MNALGGGGYGGLWGWNSSSPRKPKQPRRRPFDSKSQSSSNSNSVDATGRARHWFPLMQAATAGSLALTGDTIAQLTQRWRKAEAENQQDVKRALLSDHDWLRALRMTSYGFLLYGPGSYAWYQYLDHSLPAKTVENLLLKVLLNQIVLGPCVIAVVFAWNNLWQGKVSQLPGKYQRDALPTLLYGFRFWIPVTFLNFWYTIFSSAIYFLFFPSPLGGSSSSSCSFHVCGFNFLELLLVFNYEQVTSMHFINSCCQQAELWSRDIMSSTNNAYSPPLPLPHPRLTYHEPLDFFFGIFEDDDGEWAFGNPVAPLYDNFQDTRVTRTGASDSRRPFEGTLALARPPGLAGSAAAPGSRIHILVLDDEMARQENPRQMIGRQWNTAPPRLEADSRLTRDEQKMALQKLKKEIYNPFRRISQRVNLYYRDTVVNEKEMKNDENSKRSAICLEDFEPKQEVMLTPCKHMFHEECIVPWVKSNGHCPEVTYKFQKEDRVHKSKWNEF</sequence>
<keyword evidence="6" id="KW-0862">Zinc</keyword>
<reference evidence="10 11" key="1">
    <citation type="submission" date="2018-10" db="EMBL/GenBank/DDBJ databases">
        <title>A high-quality apple genome assembly.</title>
        <authorList>
            <person name="Hu J."/>
        </authorList>
    </citation>
    <scope>NUCLEOTIDE SEQUENCE [LARGE SCALE GENOMIC DNA]</scope>
    <source>
        <strain evidence="11">cv. HFTH1</strain>
        <tissue evidence="10">Young leaf</tissue>
    </source>
</reference>
<dbReference type="InterPro" id="IPR001841">
    <property type="entry name" value="Znf_RING"/>
</dbReference>
<feature type="transmembrane region" description="Helical" evidence="8">
    <location>
        <begin position="184"/>
        <end position="210"/>
    </location>
</feature>
<dbReference type="SMART" id="SM00184">
    <property type="entry name" value="RING"/>
    <property type="match status" value="1"/>
</dbReference>
<organism evidence="10 11">
    <name type="scientific">Malus domestica</name>
    <name type="common">Apple</name>
    <name type="synonym">Pyrus malus</name>
    <dbReference type="NCBI Taxonomy" id="3750"/>
    <lineage>
        <taxon>Eukaryota</taxon>
        <taxon>Viridiplantae</taxon>
        <taxon>Streptophyta</taxon>
        <taxon>Embryophyta</taxon>
        <taxon>Tracheophyta</taxon>
        <taxon>Spermatophyta</taxon>
        <taxon>Magnoliopsida</taxon>
        <taxon>eudicotyledons</taxon>
        <taxon>Gunneridae</taxon>
        <taxon>Pentapetalae</taxon>
        <taxon>rosids</taxon>
        <taxon>fabids</taxon>
        <taxon>Rosales</taxon>
        <taxon>Rosaceae</taxon>
        <taxon>Amygdaloideae</taxon>
        <taxon>Maleae</taxon>
        <taxon>Malus</taxon>
    </lineage>
</organism>
<evidence type="ECO:0000259" key="9">
    <source>
        <dbReference type="PROSITE" id="PS50089"/>
    </source>
</evidence>
<proteinExistence type="inferred from homology"/>
<feature type="compositionally biased region" description="Low complexity" evidence="7">
    <location>
        <begin position="33"/>
        <end position="43"/>
    </location>
</feature>
<dbReference type="SUPFAM" id="SSF57850">
    <property type="entry name" value="RING/U-box"/>
    <property type="match status" value="1"/>
</dbReference>
<dbReference type="Gene3D" id="3.30.40.10">
    <property type="entry name" value="Zinc/RING finger domain, C3HC4 (zinc finger)"/>
    <property type="match status" value="1"/>
</dbReference>
<dbReference type="PROSITE" id="PS50089">
    <property type="entry name" value="ZF_RING_2"/>
    <property type="match status" value="1"/>
</dbReference>
<dbReference type="Pfam" id="PF17123">
    <property type="entry name" value="zf-RING_11"/>
    <property type="match status" value="1"/>
</dbReference>
<evidence type="ECO:0000313" key="11">
    <source>
        <dbReference type="Proteomes" id="UP000290289"/>
    </source>
</evidence>
<feature type="domain" description="RING-type" evidence="9">
    <location>
        <begin position="444"/>
        <end position="480"/>
    </location>
</feature>
<keyword evidence="6" id="KW-0479">Metal-binding</keyword>
<protein>
    <recommendedName>
        <fullName evidence="9">RING-type domain-containing protein</fullName>
    </recommendedName>
</protein>
<dbReference type="PANTHER" id="PTHR11266:SF91">
    <property type="entry name" value="EXPRESSED PROTEIN"/>
    <property type="match status" value="1"/>
</dbReference>
<evidence type="ECO:0000256" key="7">
    <source>
        <dbReference type="SAM" id="MobiDB-lite"/>
    </source>
</evidence>